<dbReference type="InterPro" id="IPR015018">
    <property type="entry name" value="DUF1905"/>
</dbReference>
<organism evidence="1 2">
    <name type="scientific">Jiangella alba</name>
    <dbReference type="NCBI Taxonomy" id="561176"/>
    <lineage>
        <taxon>Bacteria</taxon>
        <taxon>Bacillati</taxon>
        <taxon>Actinomycetota</taxon>
        <taxon>Actinomycetes</taxon>
        <taxon>Jiangellales</taxon>
        <taxon>Jiangellaceae</taxon>
        <taxon>Jiangella</taxon>
    </lineage>
</organism>
<dbReference type="Proteomes" id="UP000181980">
    <property type="component" value="Unassembled WGS sequence"/>
</dbReference>
<dbReference type="RefSeq" id="WP_074946354.1">
    <property type="nucleotide sequence ID" value="NZ_FNUC01000003.1"/>
</dbReference>
<protein>
    <recommendedName>
        <fullName evidence="3">DUF1905 domain-containing protein</fullName>
    </recommendedName>
</protein>
<dbReference type="AlphaFoldDB" id="A0A1H5MAK6"/>
<sequence>MLEFTFDAGLWAYDGEMSWVFVTVPPDVSDEIRAVPRPPRPGFGSLKVGVRLGGSSWSTSIFPDSTSGGYVLPVKKAVRTAEGVDDGDMVTVELTVRD</sequence>
<evidence type="ECO:0000313" key="1">
    <source>
        <dbReference type="EMBL" id="SEE86549.1"/>
    </source>
</evidence>
<proteinExistence type="predicted"/>
<dbReference type="SUPFAM" id="SSF141694">
    <property type="entry name" value="AF2212/PG0164-like"/>
    <property type="match status" value="1"/>
</dbReference>
<name>A0A1H5MAK6_9ACTN</name>
<dbReference type="Pfam" id="PF08922">
    <property type="entry name" value="DUF1905"/>
    <property type="match status" value="1"/>
</dbReference>
<dbReference type="EMBL" id="FNUC01000003">
    <property type="protein sequence ID" value="SEE86549.1"/>
    <property type="molecule type" value="Genomic_DNA"/>
</dbReference>
<keyword evidence="2" id="KW-1185">Reference proteome</keyword>
<accession>A0A1H5MAK6</accession>
<gene>
    <name evidence="1" type="ORF">SAMN04488561_3052</name>
</gene>
<evidence type="ECO:0008006" key="3">
    <source>
        <dbReference type="Google" id="ProtNLM"/>
    </source>
</evidence>
<evidence type="ECO:0000313" key="2">
    <source>
        <dbReference type="Proteomes" id="UP000181980"/>
    </source>
</evidence>
<dbReference type="Gene3D" id="2.40.30.100">
    <property type="entry name" value="AF2212/PG0164-like"/>
    <property type="match status" value="1"/>
</dbReference>
<reference evidence="2" key="1">
    <citation type="submission" date="2016-10" db="EMBL/GenBank/DDBJ databases">
        <authorList>
            <person name="Varghese N."/>
            <person name="Submissions S."/>
        </authorList>
    </citation>
    <scope>NUCLEOTIDE SEQUENCE [LARGE SCALE GENOMIC DNA]</scope>
    <source>
        <strain evidence="2">DSM 45237</strain>
    </source>
</reference>
<dbReference type="STRING" id="561176.SAMN04488561_3052"/>
<dbReference type="InterPro" id="IPR037079">
    <property type="entry name" value="AF2212/PG0164-like_sf"/>
</dbReference>